<organism evidence="3 4">
    <name type="scientific">Durusdinium trenchii</name>
    <dbReference type="NCBI Taxonomy" id="1381693"/>
    <lineage>
        <taxon>Eukaryota</taxon>
        <taxon>Sar</taxon>
        <taxon>Alveolata</taxon>
        <taxon>Dinophyceae</taxon>
        <taxon>Suessiales</taxon>
        <taxon>Symbiodiniaceae</taxon>
        <taxon>Durusdinium</taxon>
    </lineage>
</organism>
<evidence type="ECO:0000256" key="1">
    <source>
        <dbReference type="SAM" id="Coils"/>
    </source>
</evidence>
<gene>
    <name evidence="3" type="ORF">CCMP2556_LOCUS37811</name>
</gene>
<evidence type="ECO:0000313" key="3">
    <source>
        <dbReference type="EMBL" id="CAK9076734.1"/>
    </source>
</evidence>
<dbReference type="Proteomes" id="UP001642484">
    <property type="component" value="Unassembled WGS sequence"/>
</dbReference>
<name>A0ABP0PPA9_9DINO</name>
<comment type="caution">
    <text evidence="3">The sequence shown here is derived from an EMBL/GenBank/DDBJ whole genome shotgun (WGS) entry which is preliminary data.</text>
</comment>
<keyword evidence="4" id="KW-1185">Reference proteome</keyword>
<accession>A0ABP0PPA9</accession>
<evidence type="ECO:0000313" key="4">
    <source>
        <dbReference type="Proteomes" id="UP001642484"/>
    </source>
</evidence>
<sequence length="334" mass="37485">MADGDEIGSSQLHRRLKADFDEVLRNSMQRRLKNLRDEVEALCNTLHQAEAIPNGTAPDAASPVDVAPLCQTVAKALRRAKRCAEAPLKMYGPSEKQKGRAEPPEKDEGLVMEGTTLRSTLSSLEQSLASRSKQISHLQDQLKVCEMALEEKKLQAAESELKLAEMLSNPNKLLEICKFHLSKRRERVEKMGKDTIRQKEQAAFYQAIARQQRAFYLQSERIAAHGGRRSIARHRAGEIALVHQPATLDDDGAEMFDVGTAVANPYVCDSWPFEPNVLAKRTPQESSMPTFEEETEEELKEAELGLRTNPFRTGRRFPASDEDDDRYPGTARSL</sequence>
<feature type="region of interest" description="Disordered" evidence="2">
    <location>
        <begin position="301"/>
        <end position="334"/>
    </location>
</feature>
<dbReference type="EMBL" id="CAXAMN010023317">
    <property type="protein sequence ID" value="CAK9076734.1"/>
    <property type="molecule type" value="Genomic_DNA"/>
</dbReference>
<feature type="coiled-coil region" evidence="1">
    <location>
        <begin position="25"/>
        <end position="52"/>
    </location>
</feature>
<keyword evidence="1" id="KW-0175">Coiled coil</keyword>
<reference evidence="3 4" key="1">
    <citation type="submission" date="2024-02" db="EMBL/GenBank/DDBJ databases">
        <authorList>
            <person name="Chen Y."/>
            <person name="Shah S."/>
            <person name="Dougan E. K."/>
            <person name="Thang M."/>
            <person name="Chan C."/>
        </authorList>
    </citation>
    <scope>NUCLEOTIDE SEQUENCE [LARGE SCALE GENOMIC DNA]</scope>
</reference>
<proteinExistence type="predicted"/>
<evidence type="ECO:0000256" key="2">
    <source>
        <dbReference type="SAM" id="MobiDB-lite"/>
    </source>
</evidence>
<feature type="coiled-coil region" evidence="1">
    <location>
        <begin position="135"/>
        <end position="169"/>
    </location>
</feature>
<protein>
    <submittedName>
        <fullName evidence="3">Uncharacterized protein</fullName>
    </submittedName>
</protein>